<name>A0ACC0YGY0_9ROSI</name>
<protein>
    <submittedName>
        <fullName evidence="1">Uncharacterized protein</fullName>
    </submittedName>
</protein>
<keyword evidence="2" id="KW-1185">Reference proteome</keyword>
<comment type="caution">
    <text evidence="1">The sequence shown here is derived from an EMBL/GenBank/DDBJ whole genome shotgun (WGS) entry which is preliminary data.</text>
</comment>
<accession>A0ACC0YGY0</accession>
<organism evidence="1 2">
    <name type="scientific">Pistacia integerrima</name>
    <dbReference type="NCBI Taxonomy" id="434235"/>
    <lineage>
        <taxon>Eukaryota</taxon>
        <taxon>Viridiplantae</taxon>
        <taxon>Streptophyta</taxon>
        <taxon>Embryophyta</taxon>
        <taxon>Tracheophyta</taxon>
        <taxon>Spermatophyta</taxon>
        <taxon>Magnoliopsida</taxon>
        <taxon>eudicotyledons</taxon>
        <taxon>Gunneridae</taxon>
        <taxon>Pentapetalae</taxon>
        <taxon>rosids</taxon>
        <taxon>malvids</taxon>
        <taxon>Sapindales</taxon>
        <taxon>Anacardiaceae</taxon>
        <taxon>Pistacia</taxon>
    </lineage>
</organism>
<sequence>MSNASRKKERRTKNSEVNDRKQKSVSTIDENEALDSDENLEGFSKTQTSDKDVGADIGLKLELEALRSENRFGIAMCEENN</sequence>
<dbReference type="Proteomes" id="UP001163603">
    <property type="component" value="Chromosome 6"/>
</dbReference>
<reference evidence="2" key="1">
    <citation type="journal article" date="2023" name="G3 (Bethesda)">
        <title>Genome assembly and association tests identify interacting loci associated with vigor, precocity, and sex in interspecific pistachio rootstocks.</title>
        <authorList>
            <person name="Palmer W."/>
            <person name="Jacygrad E."/>
            <person name="Sagayaradj S."/>
            <person name="Cavanaugh K."/>
            <person name="Han R."/>
            <person name="Bertier L."/>
            <person name="Beede B."/>
            <person name="Kafkas S."/>
            <person name="Golino D."/>
            <person name="Preece J."/>
            <person name="Michelmore R."/>
        </authorList>
    </citation>
    <scope>NUCLEOTIDE SEQUENCE [LARGE SCALE GENOMIC DNA]</scope>
</reference>
<proteinExistence type="predicted"/>
<evidence type="ECO:0000313" key="1">
    <source>
        <dbReference type="EMBL" id="KAJ0037250.1"/>
    </source>
</evidence>
<dbReference type="EMBL" id="CM047741">
    <property type="protein sequence ID" value="KAJ0037250.1"/>
    <property type="molecule type" value="Genomic_DNA"/>
</dbReference>
<evidence type="ECO:0000313" key="2">
    <source>
        <dbReference type="Proteomes" id="UP001163603"/>
    </source>
</evidence>
<gene>
    <name evidence="1" type="ORF">Pint_22036</name>
</gene>